<organism evidence="2 3">
    <name type="scientific">Chthoniobacter flavus Ellin428</name>
    <dbReference type="NCBI Taxonomy" id="497964"/>
    <lineage>
        <taxon>Bacteria</taxon>
        <taxon>Pseudomonadati</taxon>
        <taxon>Verrucomicrobiota</taxon>
        <taxon>Spartobacteria</taxon>
        <taxon>Chthoniobacterales</taxon>
        <taxon>Chthoniobacteraceae</taxon>
        <taxon>Chthoniobacter</taxon>
    </lineage>
</organism>
<evidence type="ECO:0000313" key="3">
    <source>
        <dbReference type="Proteomes" id="UP000005824"/>
    </source>
</evidence>
<dbReference type="EMBL" id="ABVL01000013">
    <property type="protein sequence ID" value="EDY18323.1"/>
    <property type="molecule type" value="Genomic_DNA"/>
</dbReference>
<gene>
    <name evidence="2" type="ORF">CfE428DRAFT_4107</name>
</gene>
<protein>
    <recommendedName>
        <fullName evidence="4">DUF4412 domain-containing protein</fullName>
    </recommendedName>
</protein>
<feature type="chain" id="PRO_5002802473" description="DUF4412 domain-containing protein" evidence="1">
    <location>
        <begin position="22"/>
        <end position="256"/>
    </location>
</feature>
<accession>B4D5B8</accession>
<dbReference type="AlphaFoldDB" id="B4D5B8"/>
<evidence type="ECO:0000256" key="1">
    <source>
        <dbReference type="SAM" id="SignalP"/>
    </source>
</evidence>
<dbReference type="STRING" id="497964.CfE428DRAFT_4107"/>
<keyword evidence="1" id="KW-0732">Signal</keyword>
<dbReference type="Proteomes" id="UP000005824">
    <property type="component" value="Unassembled WGS sequence"/>
</dbReference>
<reference evidence="2 3" key="1">
    <citation type="journal article" date="2011" name="J. Bacteriol.">
        <title>Genome sequence of Chthoniobacter flavus Ellin428, an aerobic heterotrophic soil bacterium.</title>
        <authorList>
            <person name="Kant R."/>
            <person name="van Passel M.W."/>
            <person name="Palva A."/>
            <person name="Lucas S."/>
            <person name="Lapidus A."/>
            <person name="Glavina Del Rio T."/>
            <person name="Dalin E."/>
            <person name="Tice H."/>
            <person name="Bruce D."/>
            <person name="Goodwin L."/>
            <person name="Pitluck S."/>
            <person name="Larimer F.W."/>
            <person name="Land M.L."/>
            <person name="Hauser L."/>
            <person name="Sangwan P."/>
            <person name="de Vos W.M."/>
            <person name="Janssen P.H."/>
            <person name="Smidt H."/>
        </authorList>
    </citation>
    <scope>NUCLEOTIDE SEQUENCE [LARGE SCALE GENOMIC DNA]</scope>
    <source>
        <strain evidence="2 3">Ellin428</strain>
    </source>
</reference>
<evidence type="ECO:0000313" key="2">
    <source>
        <dbReference type="EMBL" id="EDY18323.1"/>
    </source>
</evidence>
<name>B4D5B8_9BACT</name>
<feature type="signal peptide" evidence="1">
    <location>
        <begin position="1"/>
        <end position="21"/>
    </location>
</feature>
<sequence length="256" mass="27777" precursor="true">MDMKKYLPALLVVLLPILAFAEDLKRADGTTFKATVVRAEPDGLVVQTDSGVEKIDFVFLSDELQKRFKYDAAKAREYRANQVVAHQQAVSQQISQQMAAIRAQAQAIDQKQSQLPSPQEAERRIQIEKSVIFATATIEQGTSKGVRAGLTVLNGRAAATMLDKDTRTTTSLGDGFIYGLEGAAGESWQGKIYPAGYFHYTDSFGEEQTVRAYALTVEDAITHGADGRGPSVPSVDPTAVQRLLPSGLRGGTLLDK</sequence>
<comment type="caution">
    <text evidence="2">The sequence shown here is derived from an EMBL/GenBank/DDBJ whole genome shotgun (WGS) entry which is preliminary data.</text>
</comment>
<evidence type="ECO:0008006" key="4">
    <source>
        <dbReference type="Google" id="ProtNLM"/>
    </source>
</evidence>
<keyword evidence="3" id="KW-1185">Reference proteome</keyword>
<proteinExistence type="predicted"/>
<dbReference type="InParanoid" id="B4D5B8"/>